<gene>
    <name evidence="2" type="ORF">SZ63_00830</name>
</gene>
<dbReference type="AlphaFoldDB" id="A0A0H1R1G0"/>
<dbReference type="Proteomes" id="UP000035301">
    <property type="component" value="Unassembled WGS sequence"/>
</dbReference>
<sequence length="296" mass="32826">MAYVLPDKPLPETEHPGNLFVAAGEILFVVQPAADEAGRRVYLDIEFGYVYGTCREVMMPIEIGAVVHRSGEDSVRYVGEQFRYDIDVEIWKKVTDECGKTVGVATTVANMGRGEYGMPYDHSYRIPGDGVPAAKTTAKKAFADLRLFMDSIVSSGDAPAIVVFAADMEKRAFRAADFSLDGCVLVDLQREIRRRFQMKQVLSLDRLARLIDFSADDSTVASTHFRYPVPREYRHLLAAHRGMGDAVRTFLLAREFQENLPHLEERIRTLTETCESEEGGCRNGSAGNATDGTAGT</sequence>
<feature type="compositionally biased region" description="Polar residues" evidence="1">
    <location>
        <begin position="285"/>
        <end position="296"/>
    </location>
</feature>
<protein>
    <submittedName>
        <fullName evidence="2">Uncharacterized protein</fullName>
    </submittedName>
</protein>
<dbReference type="PATRIC" id="fig|1550566.3.peg.181"/>
<feature type="region of interest" description="Disordered" evidence="1">
    <location>
        <begin position="274"/>
        <end position="296"/>
    </location>
</feature>
<dbReference type="EMBL" id="JXOJ01000001">
    <property type="protein sequence ID" value="KLK89035.1"/>
    <property type="molecule type" value="Genomic_DNA"/>
</dbReference>
<comment type="caution">
    <text evidence="2">The sequence shown here is derived from an EMBL/GenBank/DDBJ whole genome shotgun (WGS) entry which is preliminary data.</text>
</comment>
<dbReference type="STRING" id="1550566.SZ63_00830"/>
<name>A0A0H1R1G0_9EURY</name>
<evidence type="ECO:0000313" key="2">
    <source>
        <dbReference type="EMBL" id="KLK89035.1"/>
    </source>
</evidence>
<reference evidence="2 3" key="1">
    <citation type="journal article" date="2015" name="Int. J. Syst. Evol. Microbiol.">
        <title>Methanoculleus sediminis sp. nov., a methanogen from sediments near a submarine mud volcano.</title>
        <authorList>
            <person name="Chen S.C."/>
            <person name="Chen M.F."/>
            <person name="Lai M.C."/>
            <person name="Weng C.Y."/>
            <person name="Wu S.Y."/>
            <person name="Lin S."/>
            <person name="Yang T.F."/>
            <person name="Chen P.C."/>
        </authorList>
    </citation>
    <scope>NUCLEOTIDE SEQUENCE [LARGE SCALE GENOMIC DNA]</scope>
    <source>
        <strain evidence="2 3">S3Fa</strain>
    </source>
</reference>
<evidence type="ECO:0000256" key="1">
    <source>
        <dbReference type="SAM" id="MobiDB-lite"/>
    </source>
</evidence>
<proteinExistence type="predicted"/>
<keyword evidence="3" id="KW-1185">Reference proteome</keyword>
<organism evidence="2 3">
    <name type="scientific">Methanoculleus sediminis</name>
    <dbReference type="NCBI Taxonomy" id="1550566"/>
    <lineage>
        <taxon>Archaea</taxon>
        <taxon>Methanobacteriati</taxon>
        <taxon>Methanobacteriota</taxon>
        <taxon>Stenosarchaea group</taxon>
        <taxon>Methanomicrobia</taxon>
        <taxon>Methanomicrobiales</taxon>
        <taxon>Methanomicrobiaceae</taxon>
        <taxon>Methanoculleus</taxon>
    </lineage>
</organism>
<dbReference type="OrthoDB" id="106340at2157"/>
<evidence type="ECO:0000313" key="3">
    <source>
        <dbReference type="Proteomes" id="UP000035301"/>
    </source>
</evidence>
<accession>A0A0H1R1G0</accession>